<evidence type="ECO:0000313" key="1">
    <source>
        <dbReference type="EMBL" id="ABU57553.1"/>
    </source>
</evidence>
<name>A7NJ83_ROSCS</name>
<dbReference type="RefSeq" id="WP_012119981.1">
    <property type="nucleotide sequence ID" value="NC_009767.1"/>
</dbReference>
<gene>
    <name evidence="1" type="ordered locus">Rcas_1458</name>
</gene>
<keyword evidence="2" id="KW-1185">Reference proteome</keyword>
<dbReference type="eggNOG" id="ENOG5030T5V">
    <property type="taxonomic scope" value="Bacteria"/>
</dbReference>
<proteinExistence type="predicted"/>
<dbReference type="EMBL" id="CP000804">
    <property type="protein sequence ID" value="ABU57553.1"/>
    <property type="molecule type" value="Genomic_DNA"/>
</dbReference>
<protein>
    <recommendedName>
        <fullName evidence="3">Restriction endonuclease type IV Mrr domain-containing protein</fullName>
    </recommendedName>
</protein>
<organism evidence="1 2">
    <name type="scientific">Roseiflexus castenholzii (strain DSM 13941 / HLO8)</name>
    <dbReference type="NCBI Taxonomy" id="383372"/>
    <lineage>
        <taxon>Bacteria</taxon>
        <taxon>Bacillati</taxon>
        <taxon>Chloroflexota</taxon>
        <taxon>Chloroflexia</taxon>
        <taxon>Chloroflexales</taxon>
        <taxon>Roseiflexineae</taxon>
        <taxon>Roseiflexaceae</taxon>
        <taxon>Roseiflexus</taxon>
    </lineage>
</organism>
<evidence type="ECO:0008006" key="3">
    <source>
        <dbReference type="Google" id="ProtNLM"/>
    </source>
</evidence>
<dbReference type="KEGG" id="rca:Rcas_1458"/>
<dbReference type="Proteomes" id="UP000000263">
    <property type="component" value="Chromosome"/>
</dbReference>
<sequence length="126" mass="13744">MVKRSKPPDFERMAREAGYRITGIEQLRSNRWLLTLSDGNGRTVLVLAQARSLIGSADVQDLWELVRLRNPATGILLALDGSFSPTAHHTCAELRDQRLHLCTSLPSAAISAVEQSSANGAFASSR</sequence>
<accession>A7NJ83</accession>
<dbReference type="HOGENOM" id="CLU_2047981_0_0_0"/>
<reference evidence="1 2" key="1">
    <citation type="submission" date="2007-08" db="EMBL/GenBank/DDBJ databases">
        <title>Complete sequence of Roseiflexus castenholzii DSM 13941.</title>
        <authorList>
            <consortium name="US DOE Joint Genome Institute"/>
            <person name="Copeland A."/>
            <person name="Lucas S."/>
            <person name="Lapidus A."/>
            <person name="Barry K."/>
            <person name="Glavina del Rio T."/>
            <person name="Dalin E."/>
            <person name="Tice H."/>
            <person name="Pitluck S."/>
            <person name="Thompson L.S."/>
            <person name="Brettin T."/>
            <person name="Bruce D."/>
            <person name="Detter J.C."/>
            <person name="Han C."/>
            <person name="Tapia R."/>
            <person name="Schmutz J."/>
            <person name="Larimer F."/>
            <person name="Land M."/>
            <person name="Hauser L."/>
            <person name="Kyrpides N."/>
            <person name="Mikhailova N."/>
            <person name="Bryant D.A."/>
            <person name="Hanada S."/>
            <person name="Tsukatani Y."/>
            <person name="Richardson P."/>
        </authorList>
    </citation>
    <scope>NUCLEOTIDE SEQUENCE [LARGE SCALE GENOMIC DNA]</scope>
    <source>
        <strain evidence="2">DSM 13941 / HLO8</strain>
    </source>
</reference>
<dbReference type="AlphaFoldDB" id="A7NJ83"/>
<evidence type="ECO:0000313" key="2">
    <source>
        <dbReference type="Proteomes" id="UP000000263"/>
    </source>
</evidence>